<dbReference type="EMBL" id="SLZR01000012">
    <property type="protein sequence ID" value="TCS39794.1"/>
    <property type="molecule type" value="Genomic_DNA"/>
</dbReference>
<organism evidence="3 4">
    <name type="scientific">Reinekea marinisedimentorum</name>
    <dbReference type="NCBI Taxonomy" id="230495"/>
    <lineage>
        <taxon>Bacteria</taxon>
        <taxon>Pseudomonadati</taxon>
        <taxon>Pseudomonadota</taxon>
        <taxon>Gammaproteobacteria</taxon>
        <taxon>Oceanospirillales</taxon>
        <taxon>Saccharospirillaceae</taxon>
        <taxon>Reinekea</taxon>
    </lineage>
</organism>
<keyword evidence="4" id="KW-1185">Reference proteome</keyword>
<dbReference type="OrthoDB" id="9808398at2"/>
<dbReference type="SUPFAM" id="SSF53474">
    <property type="entry name" value="alpha/beta-Hydrolases"/>
    <property type="match status" value="1"/>
</dbReference>
<evidence type="ECO:0000256" key="1">
    <source>
        <dbReference type="ARBA" id="ARBA00022801"/>
    </source>
</evidence>
<evidence type="ECO:0000259" key="2">
    <source>
        <dbReference type="Pfam" id="PF00561"/>
    </source>
</evidence>
<comment type="caution">
    <text evidence="3">The sequence shown here is derived from an EMBL/GenBank/DDBJ whole genome shotgun (WGS) entry which is preliminary data.</text>
</comment>
<dbReference type="Proteomes" id="UP000295793">
    <property type="component" value="Unassembled WGS sequence"/>
</dbReference>
<dbReference type="InterPro" id="IPR029058">
    <property type="entry name" value="AB_hydrolase_fold"/>
</dbReference>
<proteinExistence type="predicted"/>
<dbReference type="AlphaFoldDB" id="A0A4R3I3C6"/>
<accession>A0A4R3I3C6</accession>
<gene>
    <name evidence="3" type="ORF">BCF53_11279</name>
</gene>
<feature type="domain" description="AB hydrolase-1" evidence="2">
    <location>
        <begin position="13"/>
        <end position="240"/>
    </location>
</feature>
<protein>
    <submittedName>
        <fullName evidence="3">Esterase</fullName>
    </submittedName>
</protein>
<evidence type="ECO:0000313" key="3">
    <source>
        <dbReference type="EMBL" id="TCS39794.1"/>
    </source>
</evidence>
<dbReference type="GO" id="GO:0016787">
    <property type="term" value="F:hydrolase activity"/>
    <property type="evidence" value="ECO:0007669"/>
    <property type="project" value="UniProtKB-KW"/>
</dbReference>
<reference evidence="3 4" key="1">
    <citation type="submission" date="2019-03" db="EMBL/GenBank/DDBJ databases">
        <title>Genomic Encyclopedia of Archaeal and Bacterial Type Strains, Phase II (KMG-II): from individual species to whole genera.</title>
        <authorList>
            <person name="Goeker M."/>
        </authorList>
    </citation>
    <scope>NUCLEOTIDE SEQUENCE [LARGE SCALE GENOMIC DNA]</scope>
    <source>
        <strain evidence="3 4">DSM 15388</strain>
    </source>
</reference>
<dbReference type="PANTHER" id="PTHR46118">
    <property type="entry name" value="PROTEIN ABHD11"/>
    <property type="match status" value="1"/>
</dbReference>
<keyword evidence="1" id="KW-0378">Hydrolase</keyword>
<dbReference type="Gene3D" id="3.40.50.1820">
    <property type="entry name" value="alpha/beta hydrolase"/>
    <property type="match status" value="1"/>
</dbReference>
<dbReference type="InterPro" id="IPR000073">
    <property type="entry name" value="AB_hydrolase_1"/>
</dbReference>
<name>A0A4R3I3C6_9GAMM</name>
<dbReference type="PANTHER" id="PTHR46118:SF4">
    <property type="entry name" value="PROTEIN ABHD11"/>
    <property type="match status" value="1"/>
</dbReference>
<sequence>MLHTETLGSGPDIIFLHGLFGAGDNWRSVGRALSEHYRVHLIDLPNHGRSDWLDEPELSTLASIVNDWIKQQGIQQYHLLGHSMGGKVAMQLALNPHDGELQKLIIVDISPKEYPPHHQDIFKALREADLSQLKDRKAVDDAIAHLVTDTGVRQFLLKSLYKKDRQLAWRFNFKTLEEKYQAVACAPTVTQPWQKPTLFIKGMNSNYITEADRSLIMELFPKAQAKVIEGAGHWPHAEKPTAFIKILANFLSQ</sequence>
<dbReference type="Pfam" id="PF00561">
    <property type="entry name" value="Abhydrolase_1"/>
    <property type="match status" value="1"/>
</dbReference>
<dbReference type="RefSeq" id="WP_132702329.1">
    <property type="nucleotide sequence ID" value="NZ_SLZR01000012.1"/>
</dbReference>
<evidence type="ECO:0000313" key="4">
    <source>
        <dbReference type="Proteomes" id="UP000295793"/>
    </source>
</evidence>